<dbReference type="EMBL" id="CP041165">
    <property type="protein sequence ID" value="QOP41510.1"/>
    <property type="molecule type" value="Genomic_DNA"/>
</dbReference>
<dbReference type="InterPro" id="IPR025411">
    <property type="entry name" value="DUF4136"/>
</dbReference>
<accession>A0A7M1AVR6</accession>
<dbReference type="KEGG" id="smax:FJR03_07035"/>
<dbReference type="AlphaFoldDB" id="A0A7M1AVR6"/>
<keyword evidence="3" id="KW-1185">Reference proteome</keyword>
<gene>
    <name evidence="2" type="ORF">FJR03_07035</name>
</gene>
<dbReference type="Pfam" id="PF13590">
    <property type="entry name" value="DUF4136"/>
    <property type="match status" value="1"/>
</dbReference>
<evidence type="ECO:0000313" key="3">
    <source>
        <dbReference type="Proteomes" id="UP000593910"/>
    </source>
</evidence>
<dbReference type="RefSeq" id="WP_193112826.1">
    <property type="nucleotide sequence ID" value="NZ_CP041165.1"/>
</dbReference>
<protein>
    <submittedName>
        <fullName evidence="2">DUF4136 domain-containing protein</fullName>
    </submittedName>
</protein>
<reference evidence="2 3" key="1">
    <citation type="submission" date="2019-06" db="EMBL/GenBank/DDBJ databases">
        <title>Sulfurimonas gotlandica sp. nov., a chemoautotrophic and psychrotolerant epsilonproteobacterium isolated from a pelagic redoxcline, and an emended description of the genus Sulfurimonas.</title>
        <authorList>
            <person name="Wang S."/>
            <person name="Jiang L."/>
            <person name="Shao Z."/>
        </authorList>
    </citation>
    <scope>NUCLEOTIDE SEQUENCE [LARGE SCALE GENOMIC DNA]</scope>
    <source>
        <strain evidence="2 3">B2</strain>
    </source>
</reference>
<name>A0A7M1AVR6_9BACT</name>
<dbReference type="Proteomes" id="UP000593910">
    <property type="component" value="Chromosome"/>
</dbReference>
<evidence type="ECO:0000259" key="1">
    <source>
        <dbReference type="Pfam" id="PF13590"/>
    </source>
</evidence>
<proteinExistence type="predicted"/>
<organism evidence="2 3">
    <name type="scientific">Sulfurimonas marina</name>
    <dbReference type="NCBI Taxonomy" id="2590551"/>
    <lineage>
        <taxon>Bacteria</taxon>
        <taxon>Pseudomonadati</taxon>
        <taxon>Campylobacterota</taxon>
        <taxon>Epsilonproteobacteria</taxon>
        <taxon>Campylobacterales</taxon>
        <taxon>Sulfurimonadaceae</taxon>
        <taxon>Sulfurimonas</taxon>
    </lineage>
</organism>
<sequence>MRWLVGVSLIFLLVGCSTVEVNVDYDQKFDFLSVSNFSIEHKAKEGESSLVNDRIVNAITKQLKLKGYKNAVTPNGLIFHFYYSAKEKTDYRTSYGLASGFGRVGWGGGVILSTTDTYNYTEGTLVIDARNPKTDKIVWRGIGVLELKEQKTPQEKTEYINKIVAKILEKYPSKTLKE</sequence>
<feature type="domain" description="DUF4136" evidence="1">
    <location>
        <begin position="21"/>
        <end position="172"/>
    </location>
</feature>
<dbReference type="Gene3D" id="3.30.160.670">
    <property type="match status" value="1"/>
</dbReference>
<dbReference type="PROSITE" id="PS51257">
    <property type="entry name" value="PROKAR_LIPOPROTEIN"/>
    <property type="match status" value="1"/>
</dbReference>
<evidence type="ECO:0000313" key="2">
    <source>
        <dbReference type="EMBL" id="QOP41510.1"/>
    </source>
</evidence>